<gene>
    <name evidence="2" type="ORF">B2A_11626</name>
</gene>
<dbReference type="InterPro" id="IPR015943">
    <property type="entry name" value="WD40/YVTN_repeat-like_dom_sf"/>
</dbReference>
<dbReference type="InterPro" id="IPR051200">
    <property type="entry name" value="Host-pathogen_enzymatic-act"/>
</dbReference>
<evidence type="ECO:0000256" key="1">
    <source>
        <dbReference type="SAM" id="MobiDB-lite"/>
    </source>
</evidence>
<comment type="caution">
    <text evidence="2">The sequence shown here is derived from an EMBL/GenBank/DDBJ whole genome shotgun (WGS) entry which is preliminary data.</text>
</comment>
<dbReference type="InterPro" id="IPR011048">
    <property type="entry name" value="Haem_d1_sf"/>
</dbReference>
<name>T1AB30_9ZZZZ</name>
<sequence>MATPPECVDIVPNSLTNVTQVIVGSDPFGVAVDTGAHEVFVTNTGSNNVTVLNDTTDAAVASVPVGTAPLGIAYDAATNELYVADSGSAMVSVISVAKLGVVANITVGRAPTGVAVDAAAGRVFVANNGSDNVSVLNASSHTVVASLPAGDGPVGVSVADPSGLAFVSNEASGNVTVINASRAVVVTTIPIVGPGIQPQGMAFDAASNQIWIGAGYFYAIVLNVSSLSVGGYVATDPSGVAYDSDTGKVCGTNTGNMSLFCVTTSFAPANLTFAETGLPAGTAWTVDLANGLASSDSSSVVFGVVPDVYSPAGSVSASYGVTTPAPYVPTPAGGTARFSASEESVVVNVTFVPMTGYSAVTFVASGLPAGDGWGVTLNGSVQTTETSTVRFYERNATALPFQITPPSGDRATPSNGTVSVAGSPVSVPISFSPRPAPTYPLTFVAVGLPPDTTWYLTLNGTLRDLNASTGSFRVVNGSYPYTVLAAGPYLPRPSSGTAVLAGSGVTVSIQFAKGGSSVYPVDFTETGLPTATLWGIEIGAGLFSTTAGSLPVLLANGTYTYTAVAAAGFTSTPGQGGVTVAGGPQTVDLLFTPSSPGPAPLGVVLHQKVVSTQCRAGGGVTWTVALAAQGSGGVAPYVYRWTLPTGNASGPLVTTTVTVPAPSATAGVDAGSAIVRVTVVDSTGRSAINQTTLLTGPVPVCPISTSPPGHGRVTGMGLGPARGRGGGRGRLQRRGVPVRPAAG</sequence>
<dbReference type="AlphaFoldDB" id="T1AB30"/>
<proteinExistence type="predicted"/>
<dbReference type="InterPro" id="IPR011964">
    <property type="entry name" value="YVTN_b-propeller_repeat"/>
</dbReference>
<organism evidence="2">
    <name type="scientific">mine drainage metagenome</name>
    <dbReference type="NCBI Taxonomy" id="410659"/>
    <lineage>
        <taxon>unclassified sequences</taxon>
        <taxon>metagenomes</taxon>
        <taxon>ecological metagenomes</taxon>
    </lineage>
</organism>
<feature type="non-terminal residue" evidence="2">
    <location>
        <position position="743"/>
    </location>
</feature>
<dbReference type="SUPFAM" id="SSF51004">
    <property type="entry name" value="C-terminal (heme d1) domain of cytochrome cd1-nitrite reductase"/>
    <property type="match status" value="1"/>
</dbReference>
<feature type="region of interest" description="Disordered" evidence="1">
    <location>
        <begin position="720"/>
        <end position="743"/>
    </location>
</feature>
<dbReference type="PANTHER" id="PTHR47197">
    <property type="entry name" value="PROTEIN NIRF"/>
    <property type="match status" value="1"/>
</dbReference>
<dbReference type="NCBIfam" id="TIGR02276">
    <property type="entry name" value="beta_rpt_yvtn"/>
    <property type="match status" value="3"/>
</dbReference>
<protein>
    <submittedName>
        <fullName evidence="2">40-residue YVTN family beta-propeller repeat-containing protein</fullName>
    </submittedName>
</protein>
<reference evidence="2" key="2">
    <citation type="journal article" date="2014" name="ISME J.">
        <title>Microbial stratification in low pH oxic and suboxic macroscopic growths along an acid mine drainage.</title>
        <authorList>
            <person name="Mendez-Garcia C."/>
            <person name="Mesa V."/>
            <person name="Sprenger R.R."/>
            <person name="Richter M."/>
            <person name="Diez M.S."/>
            <person name="Solano J."/>
            <person name="Bargiela R."/>
            <person name="Golyshina O.V."/>
            <person name="Manteca A."/>
            <person name="Ramos J.L."/>
            <person name="Gallego J.R."/>
            <person name="Llorente I."/>
            <person name="Martins Dos Santos V.A."/>
            <person name="Jensen O.N."/>
            <person name="Pelaez A.I."/>
            <person name="Sanchez J."/>
            <person name="Ferrer M."/>
        </authorList>
    </citation>
    <scope>NUCLEOTIDE SEQUENCE</scope>
</reference>
<accession>T1AB30</accession>
<evidence type="ECO:0000313" key="2">
    <source>
        <dbReference type="EMBL" id="EQD38079.1"/>
    </source>
</evidence>
<dbReference type="Gene3D" id="2.130.10.10">
    <property type="entry name" value="YVTN repeat-like/Quinoprotein amine dehydrogenase"/>
    <property type="match status" value="2"/>
</dbReference>
<dbReference type="PANTHER" id="PTHR47197:SF3">
    <property type="entry name" value="DIHYDRO-HEME D1 DEHYDROGENASE"/>
    <property type="match status" value="1"/>
</dbReference>
<dbReference type="EMBL" id="AUZZ01008397">
    <property type="protein sequence ID" value="EQD38079.1"/>
    <property type="molecule type" value="Genomic_DNA"/>
</dbReference>
<feature type="compositionally biased region" description="Low complexity" evidence="1">
    <location>
        <begin position="734"/>
        <end position="743"/>
    </location>
</feature>
<reference evidence="2" key="1">
    <citation type="submission" date="2013-08" db="EMBL/GenBank/DDBJ databases">
        <authorList>
            <person name="Mendez C."/>
            <person name="Richter M."/>
            <person name="Ferrer M."/>
            <person name="Sanchez J."/>
        </authorList>
    </citation>
    <scope>NUCLEOTIDE SEQUENCE</scope>
</reference>